<dbReference type="Pfam" id="PF11335">
    <property type="entry name" value="DUF3137"/>
    <property type="match status" value="1"/>
</dbReference>
<evidence type="ECO:0008006" key="4">
    <source>
        <dbReference type="Google" id="ProtNLM"/>
    </source>
</evidence>
<keyword evidence="1" id="KW-0472">Membrane</keyword>
<evidence type="ECO:0000256" key="1">
    <source>
        <dbReference type="SAM" id="Phobius"/>
    </source>
</evidence>
<keyword evidence="3" id="KW-1185">Reference proteome</keyword>
<keyword evidence="1" id="KW-1133">Transmembrane helix</keyword>
<sequence>MKEYEKQDLESFIEKDIFDKYQKYKAIKKKPKKSTIWIIFVFAILLGLVTILFKTEVIYLWIFNELIFFGLIIADIGLVVALICLIFNYFSQKRRYEIGFINTLETDKYYYIALSNLTGGYVDQLVIRGNFLKTYFNVKPFIKGAHRISVNDVLSFVLEGQLFCYGVVMSSTRYPGTKKSGDIYVPHYQTFIVGDFIKKFIEYPAQMFFKTGPFFKSKKTEKIELESKEFNEYANLYADDQIEIRKFFTPKKISGVLDIKDEPDQAKLKYLFMGRNGILGEVINHRAMHLNQHSFKDFSMKKTPKELAEQINAKVLKETRDLFDILRFIQRLELFPEQEDSQKVT</sequence>
<dbReference type="EMBL" id="CP031376">
    <property type="protein sequence ID" value="AXK50996.1"/>
    <property type="molecule type" value="Genomic_DNA"/>
</dbReference>
<organism evidence="2 3">
    <name type="scientific">Spiroplasma alleghenense</name>
    <dbReference type="NCBI Taxonomy" id="216931"/>
    <lineage>
        <taxon>Bacteria</taxon>
        <taxon>Bacillati</taxon>
        <taxon>Mycoplasmatota</taxon>
        <taxon>Mollicutes</taxon>
        <taxon>Entomoplasmatales</taxon>
        <taxon>Spiroplasmataceae</taxon>
        <taxon>Spiroplasma</taxon>
    </lineage>
</organism>
<dbReference type="KEGG" id="salx:SALLE_v1c03220"/>
<reference evidence="2 3" key="1">
    <citation type="submission" date="2018-07" db="EMBL/GenBank/DDBJ databases">
        <title>Complete genome sequence of Spiroplasma alleghenense PLHS-1 (ATCC 51752).</title>
        <authorList>
            <person name="Chou L."/>
            <person name="Lee T.-Y."/>
            <person name="Tsai Y.-M."/>
            <person name="Kuo C.-H."/>
        </authorList>
    </citation>
    <scope>NUCLEOTIDE SEQUENCE [LARGE SCALE GENOMIC DNA]</scope>
    <source>
        <strain evidence="2 3">PLHS-1</strain>
    </source>
</reference>
<feature type="transmembrane region" description="Helical" evidence="1">
    <location>
        <begin position="66"/>
        <end position="90"/>
    </location>
</feature>
<accession>A0A345Z317</accession>
<evidence type="ECO:0000313" key="2">
    <source>
        <dbReference type="EMBL" id="AXK50996.1"/>
    </source>
</evidence>
<dbReference type="Proteomes" id="UP000254792">
    <property type="component" value="Chromosome"/>
</dbReference>
<dbReference type="RefSeq" id="WP_162807925.1">
    <property type="nucleotide sequence ID" value="NZ_CP031376.1"/>
</dbReference>
<dbReference type="InterPro" id="IPR021484">
    <property type="entry name" value="DUF3137"/>
</dbReference>
<dbReference type="AlphaFoldDB" id="A0A345Z317"/>
<name>A0A345Z317_9MOLU</name>
<gene>
    <name evidence="2" type="ORF">SALLE_v1c03220</name>
</gene>
<keyword evidence="1" id="KW-0812">Transmembrane</keyword>
<evidence type="ECO:0000313" key="3">
    <source>
        <dbReference type="Proteomes" id="UP000254792"/>
    </source>
</evidence>
<protein>
    <recommendedName>
        <fullName evidence="4">DUF3137 domain-containing protein</fullName>
    </recommendedName>
</protein>
<proteinExistence type="predicted"/>
<feature type="transmembrane region" description="Helical" evidence="1">
    <location>
        <begin position="35"/>
        <end position="54"/>
    </location>
</feature>